<evidence type="ECO:0000256" key="1">
    <source>
        <dbReference type="ARBA" id="ARBA00004651"/>
    </source>
</evidence>
<dbReference type="InterPro" id="IPR007227">
    <property type="entry name" value="Cell_shape_determining_MreD"/>
</dbReference>
<organism evidence="9 10">
    <name type="scientific">Clostridium saudiense</name>
    <dbReference type="NCBI Taxonomy" id="1414720"/>
    <lineage>
        <taxon>Bacteria</taxon>
        <taxon>Bacillati</taxon>
        <taxon>Bacillota</taxon>
        <taxon>Clostridia</taxon>
        <taxon>Eubacteriales</taxon>
        <taxon>Clostridiaceae</taxon>
        <taxon>Clostridium</taxon>
    </lineage>
</organism>
<dbReference type="InterPro" id="IPR017225">
    <property type="entry name" value="Cell_shape_determin_MreD_prd"/>
</dbReference>
<keyword evidence="7 8" id="KW-0472">Membrane</keyword>
<evidence type="ECO:0000256" key="3">
    <source>
        <dbReference type="ARBA" id="ARBA00022475"/>
    </source>
</evidence>
<evidence type="ECO:0000256" key="5">
    <source>
        <dbReference type="ARBA" id="ARBA00022960"/>
    </source>
</evidence>
<comment type="subcellular location">
    <subcellularLocation>
        <location evidence="1">Cell membrane</location>
        <topology evidence="1">Multi-pass membrane protein</topology>
    </subcellularLocation>
</comment>
<feature type="transmembrane region" description="Helical" evidence="8">
    <location>
        <begin position="63"/>
        <end position="84"/>
    </location>
</feature>
<feature type="transmembrane region" description="Helical" evidence="8">
    <location>
        <begin position="126"/>
        <end position="147"/>
    </location>
</feature>
<evidence type="ECO:0000256" key="8">
    <source>
        <dbReference type="SAM" id="Phobius"/>
    </source>
</evidence>
<keyword evidence="10" id="KW-1185">Reference proteome</keyword>
<protein>
    <submittedName>
        <fullName evidence="9">Rod shape-determining protein MreD</fullName>
    </submittedName>
</protein>
<dbReference type="Proteomes" id="UP000767334">
    <property type="component" value="Unassembled WGS sequence"/>
</dbReference>
<keyword evidence="6 8" id="KW-1133">Transmembrane helix</keyword>
<evidence type="ECO:0000256" key="2">
    <source>
        <dbReference type="ARBA" id="ARBA00007776"/>
    </source>
</evidence>
<feature type="transmembrane region" description="Helical" evidence="8">
    <location>
        <begin position="5"/>
        <end position="26"/>
    </location>
</feature>
<evidence type="ECO:0000313" key="9">
    <source>
        <dbReference type="EMBL" id="MBM6818592.1"/>
    </source>
</evidence>
<sequence length="163" mass="18465">MKKLYLIIILIVLLIIDNTLLPYYSIQGSFPSLLFTFAIAYSIIEGKEKAIFMGIVSGFLQDIFFFSGFGVNLFLNMLLCLLCAKIGESIFKENRLVPVLTALGISLLKVLGVVIIFKLFSQTINIPVALISCVLNAICMMLFYTLILKTLDKYLDRNTWRFK</sequence>
<reference evidence="9 10" key="1">
    <citation type="journal article" date="2021" name="Sci. Rep.">
        <title>The distribution of antibiotic resistance genes in chicken gut microbiota commensals.</title>
        <authorList>
            <person name="Juricova H."/>
            <person name="Matiasovicova J."/>
            <person name="Kubasova T."/>
            <person name="Cejkova D."/>
            <person name="Rychlik I."/>
        </authorList>
    </citation>
    <scope>NUCLEOTIDE SEQUENCE [LARGE SCALE GENOMIC DNA]</scope>
    <source>
        <strain evidence="9 10">An435</strain>
    </source>
</reference>
<evidence type="ECO:0000256" key="4">
    <source>
        <dbReference type="ARBA" id="ARBA00022692"/>
    </source>
</evidence>
<evidence type="ECO:0000313" key="10">
    <source>
        <dbReference type="Proteomes" id="UP000767334"/>
    </source>
</evidence>
<dbReference type="EMBL" id="JACJLL010000017">
    <property type="protein sequence ID" value="MBM6818592.1"/>
    <property type="molecule type" value="Genomic_DNA"/>
</dbReference>
<evidence type="ECO:0000256" key="6">
    <source>
        <dbReference type="ARBA" id="ARBA00022989"/>
    </source>
</evidence>
<keyword evidence="4 8" id="KW-0812">Transmembrane</keyword>
<keyword evidence="3" id="KW-1003">Cell membrane</keyword>
<keyword evidence="5" id="KW-0133">Cell shape</keyword>
<gene>
    <name evidence="9" type="primary">mreD</name>
    <name evidence="9" type="ORF">H6A19_04415</name>
</gene>
<evidence type="ECO:0000256" key="7">
    <source>
        <dbReference type="ARBA" id="ARBA00023136"/>
    </source>
</evidence>
<name>A0ABS2FE60_9CLOT</name>
<dbReference type="NCBIfam" id="TIGR03426">
    <property type="entry name" value="shape_MreD"/>
    <property type="match status" value="1"/>
</dbReference>
<comment type="similarity">
    <text evidence="2">Belongs to the MreD family.</text>
</comment>
<feature type="transmembrane region" description="Helical" evidence="8">
    <location>
        <begin position="96"/>
        <end position="120"/>
    </location>
</feature>
<accession>A0ABS2FE60</accession>
<proteinExistence type="inferred from homology"/>
<comment type="caution">
    <text evidence="9">The sequence shown here is derived from an EMBL/GenBank/DDBJ whole genome shotgun (WGS) entry which is preliminary data.</text>
</comment>
<dbReference type="Pfam" id="PF04093">
    <property type="entry name" value="MreD"/>
    <property type="match status" value="1"/>
</dbReference>
<dbReference type="RefSeq" id="WP_148321509.1">
    <property type="nucleotide sequence ID" value="NZ_JACJLL010000017.1"/>
</dbReference>
<dbReference type="PIRSF" id="PIRSF037497">
    <property type="entry name" value="MreD_Clostridium/Treponema_prd"/>
    <property type="match status" value="1"/>
</dbReference>